<dbReference type="PaxDb" id="65489-OBART08G13560.1"/>
<name>A0A0D3GZW8_9ORYZ</name>
<reference evidence="2" key="1">
    <citation type="journal article" date="2009" name="Rice">
        <title>De Novo Next Generation Sequencing of Plant Genomes.</title>
        <authorList>
            <person name="Rounsley S."/>
            <person name="Marri P.R."/>
            <person name="Yu Y."/>
            <person name="He R."/>
            <person name="Sisneros N."/>
            <person name="Goicoechea J.L."/>
            <person name="Lee S.J."/>
            <person name="Angelova A."/>
            <person name="Kudrna D."/>
            <person name="Luo M."/>
            <person name="Affourtit J."/>
            <person name="Desany B."/>
            <person name="Knight J."/>
            <person name="Niazi F."/>
            <person name="Egholm M."/>
            <person name="Wing R.A."/>
        </authorList>
    </citation>
    <scope>NUCLEOTIDE SEQUENCE [LARGE SCALE GENOMIC DNA]</scope>
    <source>
        <strain evidence="2">cv. IRGC 105608</strain>
    </source>
</reference>
<dbReference type="HOGENOM" id="CLU_2625864_0_0_1"/>
<accession>A0A0D3GZW8</accession>
<dbReference type="EnsemblPlants" id="OBART08G13560.1">
    <property type="protein sequence ID" value="OBART08G13560.1"/>
    <property type="gene ID" value="OBART08G13560"/>
</dbReference>
<reference evidence="2" key="2">
    <citation type="submission" date="2015-03" db="UniProtKB">
        <authorList>
            <consortium name="EnsemblPlants"/>
        </authorList>
    </citation>
    <scope>IDENTIFICATION</scope>
</reference>
<protein>
    <submittedName>
        <fullName evidence="2">Uncharacterized protein</fullName>
    </submittedName>
</protein>
<dbReference type="AlphaFoldDB" id="A0A0D3GZW8"/>
<dbReference type="Proteomes" id="UP000026960">
    <property type="component" value="Chromosome 8"/>
</dbReference>
<dbReference type="Gramene" id="OBART08G13560.1">
    <property type="protein sequence ID" value="OBART08G13560.1"/>
    <property type="gene ID" value="OBART08G13560"/>
</dbReference>
<feature type="region of interest" description="Disordered" evidence="1">
    <location>
        <begin position="48"/>
        <end position="78"/>
    </location>
</feature>
<feature type="region of interest" description="Disordered" evidence="1">
    <location>
        <begin position="1"/>
        <end position="28"/>
    </location>
</feature>
<organism evidence="2">
    <name type="scientific">Oryza barthii</name>
    <dbReference type="NCBI Taxonomy" id="65489"/>
    <lineage>
        <taxon>Eukaryota</taxon>
        <taxon>Viridiplantae</taxon>
        <taxon>Streptophyta</taxon>
        <taxon>Embryophyta</taxon>
        <taxon>Tracheophyta</taxon>
        <taxon>Spermatophyta</taxon>
        <taxon>Magnoliopsida</taxon>
        <taxon>Liliopsida</taxon>
        <taxon>Poales</taxon>
        <taxon>Poaceae</taxon>
        <taxon>BOP clade</taxon>
        <taxon>Oryzoideae</taxon>
        <taxon>Oryzeae</taxon>
        <taxon>Oryzinae</taxon>
        <taxon>Oryza</taxon>
    </lineage>
</organism>
<keyword evidence="3" id="KW-1185">Reference proteome</keyword>
<proteinExistence type="predicted"/>
<evidence type="ECO:0000313" key="3">
    <source>
        <dbReference type="Proteomes" id="UP000026960"/>
    </source>
</evidence>
<evidence type="ECO:0000313" key="2">
    <source>
        <dbReference type="EnsemblPlants" id="OBART08G13560.1"/>
    </source>
</evidence>
<sequence length="78" mass="8765">MLPLSPPASLPEEGRAPPAAGSRRPRFHPPYAALGAWVRCRPRRLGSAVARPLGEEEAGRGRKERRKGRWRLQEMRLS</sequence>
<evidence type="ECO:0000256" key="1">
    <source>
        <dbReference type="SAM" id="MobiDB-lite"/>
    </source>
</evidence>